<sequence length="204" mass="20343">MYGLVAFVAGAVVLPFAVASAGPPGGTAEGPGDPPTVRLLPRGGDGKVPGGADRVPSQAGPVRSALPPGPATALRCGPALTSPEGVEAQTCVLTQGAETWARTYYRNATGGPLESVLSLMGPEGRSVRMRCAVGAEDEPGTCETPREPLRGGPAQYTAVAEFAGRAGYGPLLLRTGSNGSHRADGGHRAEGAWGGGRDGGDGGD</sequence>
<dbReference type="AlphaFoldDB" id="A0A0K2AUC4"/>
<feature type="region of interest" description="Disordered" evidence="1">
    <location>
        <begin position="174"/>
        <end position="204"/>
    </location>
</feature>
<organism evidence="3 4">
    <name type="scientific">Streptomyces ambofaciens (strain ATCC 23877 / 3486 / DSM 40053 / JCM 4204 / NBRC 12836 / NRRL B-2516)</name>
    <dbReference type="NCBI Taxonomy" id="278992"/>
    <lineage>
        <taxon>Bacteria</taxon>
        <taxon>Bacillati</taxon>
        <taxon>Actinomycetota</taxon>
        <taxon>Actinomycetes</taxon>
        <taxon>Kitasatosporales</taxon>
        <taxon>Streptomycetaceae</taxon>
        <taxon>Streptomyces</taxon>
    </lineage>
</organism>
<name>A0A0K2AUC4_STRA7</name>
<evidence type="ECO:0000256" key="2">
    <source>
        <dbReference type="SAM" id="SignalP"/>
    </source>
</evidence>
<reference evidence="4" key="1">
    <citation type="journal article" date="2015" name="J. Biotechnol.">
        <title>Complete genome sequence of Streptomyces ambofaciens ATCC 23877, the spiramycin producer.</title>
        <authorList>
            <person name="Thibessard A."/>
            <person name="Haas D."/>
            <person name="Gerbaud C."/>
            <person name="Aigle B."/>
            <person name="Lautru S."/>
            <person name="Pernodet J.L."/>
            <person name="Leblond P."/>
        </authorList>
    </citation>
    <scope>NUCLEOTIDE SEQUENCE [LARGE SCALE GENOMIC DNA]</scope>
    <source>
        <strain evidence="4">ATCC 23877 / 3486 / DSM 40053 / JCM 4204 / NBRC 12836 / NRRL B-2516</strain>
    </source>
</reference>
<feature type="signal peptide" evidence="2">
    <location>
        <begin position="1"/>
        <end position="21"/>
    </location>
</feature>
<accession>A0A0K2AUC4</accession>
<dbReference type="KEGG" id="samb:SAM23877_3690"/>
<dbReference type="EMBL" id="CP012382">
    <property type="protein sequence ID" value="AKZ56735.1"/>
    <property type="molecule type" value="Genomic_DNA"/>
</dbReference>
<keyword evidence="2" id="KW-0732">Signal</keyword>
<gene>
    <name evidence="3" type="ORF">SAM23877_3690</name>
</gene>
<feature type="chain" id="PRO_5005473584" evidence="2">
    <location>
        <begin position="22"/>
        <end position="204"/>
    </location>
</feature>
<dbReference type="Proteomes" id="UP000061018">
    <property type="component" value="Chromosome"/>
</dbReference>
<protein>
    <submittedName>
        <fullName evidence="3">Putative membrane protein</fullName>
    </submittedName>
</protein>
<evidence type="ECO:0000256" key="1">
    <source>
        <dbReference type="SAM" id="MobiDB-lite"/>
    </source>
</evidence>
<feature type="compositionally biased region" description="Basic and acidic residues" evidence="1">
    <location>
        <begin position="181"/>
        <end position="190"/>
    </location>
</feature>
<proteinExistence type="predicted"/>
<evidence type="ECO:0000313" key="4">
    <source>
        <dbReference type="Proteomes" id="UP000061018"/>
    </source>
</evidence>
<evidence type="ECO:0000313" key="3">
    <source>
        <dbReference type="EMBL" id="AKZ56735.1"/>
    </source>
</evidence>
<feature type="region of interest" description="Disordered" evidence="1">
    <location>
        <begin position="23"/>
        <end position="70"/>
    </location>
</feature>